<dbReference type="Gene3D" id="1.25.40.10">
    <property type="entry name" value="Tetratricopeptide repeat domain"/>
    <property type="match status" value="1"/>
</dbReference>
<reference evidence="1 2" key="1">
    <citation type="submission" date="2019-02" db="EMBL/GenBank/DDBJ databases">
        <title>Deep-cultivation of Planctomycetes and their phenomic and genomic characterization uncovers novel biology.</title>
        <authorList>
            <person name="Wiegand S."/>
            <person name="Jogler M."/>
            <person name="Boedeker C."/>
            <person name="Pinto D."/>
            <person name="Vollmers J."/>
            <person name="Rivas-Marin E."/>
            <person name="Kohn T."/>
            <person name="Peeters S.H."/>
            <person name="Heuer A."/>
            <person name="Rast P."/>
            <person name="Oberbeckmann S."/>
            <person name="Bunk B."/>
            <person name="Jeske O."/>
            <person name="Meyerdierks A."/>
            <person name="Storesund J.E."/>
            <person name="Kallscheuer N."/>
            <person name="Luecker S."/>
            <person name="Lage O.M."/>
            <person name="Pohl T."/>
            <person name="Merkel B.J."/>
            <person name="Hornburger P."/>
            <person name="Mueller R.-W."/>
            <person name="Bruemmer F."/>
            <person name="Labrenz M."/>
            <person name="Spormann A.M."/>
            <person name="Op den Camp H."/>
            <person name="Overmann J."/>
            <person name="Amann R."/>
            <person name="Jetten M.S.M."/>
            <person name="Mascher T."/>
            <person name="Medema M.H."/>
            <person name="Devos D.P."/>
            <person name="Kaster A.-K."/>
            <person name="Ovreas L."/>
            <person name="Rohde M."/>
            <person name="Galperin M.Y."/>
            <person name="Jogler C."/>
        </authorList>
    </citation>
    <scope>NUCLEOTIDE SEQUENCE [LARGE SCALE GENOMIC DNA]</scope>
    <source>
        <strain evidence="1 2">Pla163</strain>
    </source>
</reference>
<accession>A0A518D4A9</accession>
<dbReference type="PROSITE" id="PS51257">
    <property type="entry name" value="PROKAR_LIPOPROTEIN"/>
    <property type="match status" value="1"/>
</dbReference>
<dbReference type="SUPFAM" id="SSF48452">
    <property type="entry name" value="TPR-like"/>
    <property type="match status" value="1"/>
</dbReference>
<protein>
    <submittedName>
        <fullName evidence="1">Tetratricopeptide repeat protein</fullName>
    </submittedName>
</protein>
<dbReference type="AlphaFoldDB" id="A0A518D4A9"/>
<proteinExistence type="predicted"/>
<name>A0A518D4A9_9BACT</name>
<sequence>MRTLAILLLVGLSASCSVFNHRPIPELGDPDVELDAVLTELRDARDKDAGEMDHEDPRWKQTRSRNEVLTALESLAFDFPGNARIRYTCGAAAYETGRRDHAQIHLDAALAANPRAIEATSLRARMSIEDGNYPRARRLVEDGLLLAPDAVELHMLGAQLEHLDGNQDAALAALNLAEKLGAESWRVDYHRALVHEELGSATEAENLLRRCLEAAPDFAPARSRLNRIEAR</sequence>
<evidence type="ECO:0000313" key="2">
    <source>
        <dbReference type="Proteomes" id="UP000319342"/>
    </source>
</evidence>
<dbReference type="RefSeq" id="WP_145191306.1">
    <property type="nucleotide sequence ID" value="NZ_CP036290.1"/>
</dbReference>
<dbReference type="OrthoDB" id="9766710at2"/>
<evidence type="ECO:0000313" key="1">
    <source>
        <dbReference type="EMBL" id="QDU86308.1"/>
    </source>
</evidence>
<keyword evidence="2" id="KW-1185">Reference proteome</keyword>
<organism evidence="1 2">
    <name type="scientific">Rohdeia mirabilis</name>
    <dbReference type="NCBI Taxonomy" id="2528008"/>
    <lineage>
        <taxon>Bacteria</taxon>
        <taxon>Pseudomonadati</taxon>
        <taxon>Planctomycetota</taxon>
        <taxon>Planctomycetia</taxon>
        <taxon>Planctomycetia incertae sedis</taxon>
        <taxon>Rohdeia</taxon>
    </lineage>
</organism>
<dbReference type="Proteomes" id="UP000319342">
    <property type="component" value="Chromosome"/>
</dbReference>
<gene>
    <name evidence="1" type="ORF">Pla163_34590</name>
</gene>
<dbReference type="EMBL" id="CP036290">
    <property type="protein sequence ID" value="QDU86308.1"/>
    <property type="molecule type" value="Genomic_DNA"/>
</dbReference>
<dbReference type="InterPro" id="IPR011990">
    <property type="entry name" value="TPR-like_helical_dom_sf"/>
</dbReference>